<proteinExistence type="predicted"/>
<organism evidence="2">
    <name type="scientific">Anopheles darlingi</name>
    <name type="common">Mosquito</name>
    <dbReference type="NCBI Taxonomy" id="43151"/>
    <lineage>
        <taxon>Eukaryota</taxon>
        <taxon>Metazoa</taxon>
        <taxon>Ecdysozoa</taxon>
        <taxon>Arthropoda</taxon>
        <taxon>Hexapoda</taxon>
        <taxon>Insecta</taxon>
        <taxon>Pterygota</taxon>
        <taxon>Neoptera</taxon>
        <taxon>Endopterygota</taxon>
        <taxon>Diptera</taxon>
        <taxon>Nematocera</taxon>
        <taxon>Culicoidea</taxon>
        <taxon>Culicidae</taxon>
        <taxon>Anophelinae</taxon>
        <taxon>Anopheles</taxon>
    </lineage>
</organism>
<dbReference type="AlphaFoldDB" id="A0A2M4DRP0"/>
<reference evidence="2" key="1">
    <citation type="submission" date="2018-01" db="EMBL/GenBank/DDBJ databases">
        <title>An insight into the sialome of Amazonian anophelines.</title>
        <authorList>
            <person name="Ribeiro J.M."/>
            <person name="Scarpassa V."/>
            <person name="Calvo E."/>
        </authorList>
    </citation>
    <scope>NUCLEOTIDE SEQUENCE</scope>
</reference>
<keyword evidence="1" id="KW-0732">Signal</keyword>
<name>A0A2M4DRP0_ANODA</name>
<feature type="signal peptide" evidence="1">
    <location>
        <begin position="1"/>
        <end position="20"/>
    </location>
</feature>
<accession>A0A2M4DRP0</accession>
<sequence>MLSLQLGVGILFISVHGATAAPSTAGAGTGGGGTAYILTKNRFPFTRDGLSPAFNQPRGPTIDAVVGVKVRKVRPRKTQRCQWQERGNGGSV</sequence>
<evidence type="ECO:0000313" key="2">
    <source>
        <dbReference type="EMBL" id="MBW80179.1"/>
    </source>
</evidence>
<evidence type="ECO:0000256" key="1">
    <source>
        <dbReference type="SAM" id="SignalP"/>
    </source>
</evidence>
<feature type="chain" id="PRO_5014695271" evidence="1">
    <location>
        <begin position="21"/>
        <end position="92"/>
    </location>
</feature>
<dbReference type="EMBL" id="GGFL01016001">
    <property type="protein sequence ID" value="MBW80179.1"/>
    <property type="molecule type" value="Transcribed_RNA"/>
</dbReference>
<protein>
    <submittedName>
        <fullName evidence="2">Putative secreted protein</fullName>
    </submittedName>
</protein>